<evidence type="ECO:0000256" key="1">
    <source>
        <dbReference type="SAM" id="Phobius"/>
    </source>
</evidence>
<gene>
    <name evidence="2" type="ORF">ACFPN2_25640</name>
</gene>
<dbReference type="InterPro" id="IPR036514">
    <property type="entry name" value="SGNH_hydro_sf"/>
</dbReference>
<feature type="transmembrane region" description="Helical" evidence="1">
    <location>
        <begin position="348"/>
        <end position="370"/>
    </location>
</feature>
<keyword evidence="1" id="KW-1133">Transmembrane helix</keyword>
<name>A0ABV8SZT3_9GAMM</name>
<feature type="transmembrane region" description="Helical" evidence="1">
    <location>
        <begin position="46"/>
        <end position="67"/>
    </location>
</feature>
<feature type="transmembrane region" description="Helical" evidence="1">
    <location>
        <begin position="111"/>
        <end position="129"/>
    </location>
</feature>
<feature type="transmembrane region" description="Helical" evidence="1">
    <location>
        <begin position="165"/>
        <end position="183"/>
    </location>
</feature>
<keyword evidence="3" id="KW-1185">Reference proteome</keyword>
<proteinExistence type="predicted"/>
<dbReference type="RefSeq" id="WP_380601927.1">
    <property type="nucleotide sequence ID" value="NZ_JBHSDU010000014.1"/>
</dbReference>
<feature type="transmembrane region" description="Helical" evidence="1">
    <location>
        <begin position="244"/>
        <end position="269"/>
    </location>
</feature>
<sequence>MRTEAAVAVLPGGVSAYLRHWPIIAQLALIVLIAHVYQLEGAPFRNVLWLTSAGFLISIALPVQYRLPLFTCVSLAAIFVVFGLADGAWLIALGLTLIGICHLPIALRLRIALLILVGAGLAALRMGTIGSPWTAAIWPILGSMFMFRLILYARAMKNDQGERTWWSSLAYFFMLPNVAFPLYPVVDYQAFRRTHFDTDETAIYEQGILWIARGLVHLVLYRFVYHNLLTDPADVTRLSDLVQLMLGTFLLYLKVSGQFHLIVGLLHLFGFRLPETHKLYYLAHGFTELWRRINIYWTDFMMKTVFYPLYFRVKRFGPAMAVGISTAAVFVTTWLLHSYQWFWLRGGFPLTLPDALFWGVLGALVVRGALKELRATKALKRRAAGWDFKMGVRAATTFFLFCLLWSLWSTESVGQWIWMLASAGEVDVKGIALLLGIFGVILILGGFDWEASKRTSSSRWRQPWVRSMASLMFLLLISLPAIRDLGPQPWGNAMASLRNTGLNVQDAAKHHRGYYEQLDVRGQINAALAAADDPSEWLAPAEAGIIRNREDRIERDLYPSLDLVWNGKPFTTNTFGMRDREYSLQKPAGTYRIALLGPSHVMGNGVADGETFEHLIEQRLNKERAGATQRNFEILNFAVDGFTLPQQLALLEDRVLQFAPDMVIVNHYHRGRMMTERYLGKITWKGIPVSDDLRAILARAGIDRVDRGSVPVPTELGRALARNAGLNPRMPQGEFEARVRRVSNDVNDWALERIATVVRDNGALPAVLALNAVIDDAPAEIPNIEAIRRAEYLVFDLFDVFPAQDRAALRVAPWDDHPNAMGHQLIADALYAQLIRALPPANLQSNTQK</sequence>
<dbReference type="EMBL" id="JBHSDU010000014">
    <property type="protein sequence ID" value="MFC4312492.1"/>
    <property type="molecule type" value="Genomic_DNA"/>
</dbReference>
<keyword evidence="1" id="KW-0812">Transmembrane</keyword>
<feature type="transmembrane region" description="Helical" evidence="1">
    <location>
        <begin position="20"/>
        <end position="39"/>
    </location>
</feature>
<reference evidence="3" key="1">
    <citation type="journal article" date="2019" name="Int. J. Syst. Evol. Microbiol.">
        <title>The Global Catalogue of Microorganisms (GCM) 10K type strain sequencing project: providing services to taxonomists for standard genome sequencing and annotation.</title>
        <authorList>
            <consortium name="The Broad Institute Genomics Platform"/>
            <consortium name="The Broad Institute Genome Sequencing Center for Infectious Disease"/>
            <person name="Wu L."/>
            <person name="Ma J."/>
        </authorList>
    </citation>
    <scope>NUCLEOTIDE SEQUENCE [LARGE SCALE GENOMIC DNA]</scope>
    <source>
        <strain evidence="3">CGMCC 1.10759</strain>
    </source>
</reference>
<evidence type="ECO:0000313" key="3">
    <source>
        <dbReference type="Proteomes" id="UP001595904"/>
    </source>
</evidence>
<dbReference type="Gene3D" id="3.40.50.1110">
    <property type="entry name" value="SGNH hydrolase"/>
    <property type="match status" value="1"/>
</dbReference>
<feature type="transmembrane region" description="Helical" evidence="1">
    <location>
        <begin position="73"/>
        <end position="99"/>
    </location>
</feature>
<comment type="caution">
    <text evidence="2">The sequence shown here is derived from an EMBL/GenBank/DDBJ whole genome shotgun (WGS) entry which is preliminary data.</text>
</comment>
<organism evidence="2 3">
    <name type="scientific">Steroidobacter flavus</name>
    <dbReference type="NCBI Taxonomy" id="1842136"/>
    <lineage>
        <taxon>Bacteria</taxon>
        <taxon>Pseudomonadati</taxon>
        <taxon>Pseudomonadota</taxon>
        <taxon>Gammaproteobacteria</taxon>
        <taxon>Steroidobacterales</taxon>
        <taxon>Steroidobacteraceae</taxon>
        <taxon>Steroidobacter</taxon>
    </lineage>
</organism>
<accession>A0ABV8SZT3</accession>
<evidence type="ECO:0000313" key="2">
    <source>
        <dbReference type="EMBL" id="MFC4312492.1"/>
    </source>
</evidence>
<dbReference type="Proteomes" id="UP001595904">
    <property type="component" value="Unassembled WGS sequence"/>
</dbReference>
<feature type="transmembrane region" description="Helical" evidence="1">
    <location>
        <begin position="135"/>
        <end position="153"/>
    </location>
</feature>
<feature type="transmembrane region" description="Helical" evidence="1">
    <location>
        <begin position="428"/>
        <end position="451"/>
    </location>
</feature>
<dbReference type="SUPFAM" id="SSF52266">
    <property type="entry name" value="SGNH hydrolase"/>
    <property type="match status" value="1"/>
</dbReference>
<feature type="transmembrane region" description="Helical" evidence="1">
    <location>
        <begin position="316"/>
        <end position="336"/>
    </location>
</feature>
<feature type="transmembrane region" description="Helical" evidence="1">
    <location>
        <begin position="390"/>
        <end position="408"/>
    </location>
</feature>
<protein>
    <submittedName>
        <fullName evidence="2">Uncharacterized protein</fullName>
    </submittedName>
</protein>
<feature type="transmembrane region" description="Helical" evidence="1">
    <location>
        <begin position="463"/>
        <end position="482"/>
    </location>
</feature>
<keyword evidence="1" id="KW-0472">Membrane</keyword>